<dbReference type="Gene3D" id="3.40.50.410">
    <property type="entry name" value="von Willebrand factor, type A domain"/>
    <property type="match status" value="1"/>
</dbReference>
<keyword evidence="2" id="KW-0647">Proteasome</keyword>
<dbReference type="Gene3D" id="6.10.250.380">
    <property type="match status" value="1"/>
</dbReference>
<dbReference type="Pfam" id="PF13519">
    <property type="entry name" value="VWA_2"/>
    <property type="match status" value="1"/>
</dbReference>
<feature type="region of interest" description="Disordered" evidence="3">
    <location>
        <begin position="231"/>
        <end position="270"/>
    </location>
</feature>
<dbReference type="SMART" id="SM00327">
    <property type="entry name" value="VWA"/>
    <property type="match status" value="1"/>
</dbReference>
<feature type="compositionally biased region" description="Low complexity" evidence="3">
    <location>
        <begin position="240"/>
        <end position="265"/>
    </location>
</feature>
<name>A0ABP1G7Y1_9CHLO</name>
<feature type="compositionally biased region" description="Basic and acidic residues" evidence="3">
    <location>
        <begin position="387"/>
        <end position="402"/>
    </location>
</feature>
<comment type="caution">
    <text evidence="5">The sequence shown here is derived from an EMBL/GenBank/DDBJ whole genome shotgun (WGS) entry which is preliminary data.</text>
</comment>
<evidence type="ECO:0000313" key="6">
    <source>
        <dbReference type="Proteomes" id="UP001497392"/>
    </source>
</evidence>
<dbReference type="EMBL" id="CAXHTA020000017">
    <property type="protein sequence ID" value="CAL5227415.1"/>
    <property type="molecule type" value="Genomic_DNA"/>
</dbReference>
<protein>
    <submittedName>
        <fullName evidence="5">G10375 protein</fullName>
    </submittedName>
</protein>
<dbReference type="SUPFAM" id="SSF53300">
    <property type="entry name" value="vWA-like"/>
    <property type="match status" value="1"/>
</dbReference>
<dbReference type="InterPro" id="IPR036465">
    <property type="entry name" value="vWFA_dom_sf"/>
</dbReference>
<evidence type="ECO:0000256" key="2">
    <source>
        <dbReference type="ARBA" id="ARBA00022942"/>
    </source>
</evidence>
<dbReference type="InterPro" id="IPR002035">
    <property type="entry name" value="VWF_A"/>
</dbReference>
<evidence type="ECO:0000313" key="5">
    <source>
        <dbReference type="EMBL" id="CAL5227415.1"/>
    </source>
</evidence>
<dbReference type="PROSITE" id="PS50234">
    <property type="entry name" value="VWFA"/>
    <property type="match status" value="1"/>
</dbReference>
<dbReference type="InterPro" id="IPR003903">
    <property type="entry name" value="UIM_dom"/>
</dbReference>
<feature type="region of interest" description="Disordered" evidence="3">
    <location>
        <begin position="333"/>
        <end position="402"/>
    </location>
</feature>
<dbReference type="SMART" id="SM00726">
    <property type="entry name" value="UIM"/>
    <property type="match status" value="3"/>
</dbReference>
<dbReference type="Proteomes" id="UP001497392">
    <property type="component" value="Unassembled WGS sequence"/>
</dbReference>
<dbReference type="PANTHER" id="PTHR10223">
    <property type="entry name" value="26S PROTEASOME NON-ATPASE REGULATORY SUBUNIT 4"/>
    <property type="match status" value="1"/>
</dbReference>
<organism evidence="5 6">
    <name type="scientific">Coccomyxa viridis</name>
    <dbReference type="NCBI Taxonomy" id="1274662"/>
    <lineage>
        <taxon>Eukaryota</taxon>
        <taxon>Viridiplantae</taxon>
        <taxon>Chlorophyta</taxon>
        <taxon>core chlorophytes</taxon>
        <taxon>Trebouxiophyceae</taxon>
        <taxon>Trebouxiophyceae incertae sedis</taxon>
        <taxon>Coccomyxaceae</taxon>
        <taxon>Coccomyxa</taxon>
    </lineage>
</organism>
<dbReference type="Gene3D" id="6.10.140.100">
    <property type="match status" value="1"/>
</dbReference>
<evidence type="ECO:0000259" key="4">
    <source>
        <dbReference type="PROSITE" id="PS50234"/>
    </source>
</evidence>
<evidence type="ECO:0000256" key="3">
    <source>
        <dbReference type="SAM" id="MobiDB-lite"/>
    </source>
</evidence>
<gene>
    <name evidence="5" type="primary">g10375</name>
    <name evidence="5" type="ORF">VP750_LOCUS9321</name>
</gene>
<dbReference type="PROSITE" id="PS50330">
    <property type="entry name" value="UIM"/>
    <property type="match status" value="3"/>
</dbReference>
<feature type="domain" description="VWFA" evidence="4">
    <location>
        <begin position="3"/>
        <end position="185"/>
    </location>
</feature>
<sequence length="402" mass="41719">MEATVVCFDNSEYTRNGDYTPTRAQAQADAINLLAGAKTQDNPENTVGVLTMAGKSPRVLVTPTPDLGKILSSMQSLEIEGEANLCSSVQIAQLALKHRQNKNQRQRIVIFMGSPLSEDKDKLVKVGKKLKKNNVAVDIVSFGSEEANAEKLEAFVQAVNSGENSHLVTVPAGTILADMLFGSPIFQTEGGAGYGAAAAAAGAGGAAPDGYEFGVDPNLDPELAMALRVSMQEERTRQEAAAASSDAAAPAAAESGAAAEAGETAHGADDQAMPMDEDALLQQALAMSMQVSSDAAEPETPAPKLPSAAPADDTAMLETNDEDLRLALQMSMGDEDSKKGAESSGQGGVADMLQDSDYMKSLLGSLPGVDPSDAALQGALANLSKGGDSKSKDEDEKDKQKE</sequence>
<feature type="region of interest" description="Disordered" evidence="3">
    <location>
        <begin position="289"/>
        <end position="313"/>
    </location>
</feature>
<proteinExistence type="inferred from homology"/>
<dbReference type="Pfam" id="PF02809">
    <property type="entry name" value="UIM"/>
    <property type="match status" value="3"/>
</dbReference>
<keyword evidence="6" id="KW-1185">Reference proteome</keyword>
<comment type="similarity">
    <text evidence="1">Belongs to the proteasome subunit S5A family.</text>
</comment>
<accession>A0ABP1G7Y1</accession>
<dbReference type="PANTHER" id="PTHR10223:SF0">
    <property type="entry name" value="26S PROTEASOME NON-ATPASE REGULATORY SUBUNIT 4"/>
    <property type="match status" value="1"/>
</dbReference>
<reference evidence="5 6" key="1">
    <citation type="submission" date="2024-06" db="EMBL/GenBank/DDBJ databases">
        <authorList>
            <person name="Kraege A."/>
            <person name="Thomma B."/>
        </authorList>
    </citation>
    <scope>NUCLEOTIDE SEQUENCE [LARGE SCALE GENOMIC DNA]</scope>
</reference>
<dbReference type="InterPro" id="IPR027040">
    <property type="entry name" value="PSMD4"/>
</dbReference>
<evidence type="ECO:0000256" key="1">
    <source>
        <dbReference type="ARBA" id="ARBA00005574"/>
    </source>
</evidence>